<protein>
    <recommendedName>
        <fullName evidence="3">PpiC domain-containing protein</fullName>
    </recommendedName>
</protein>
<accession>A0A0R2X2N8</accession>
<gene>
    <name evidence="1" type="ORF">ABS30_05500</name>
</gene>
<name>A0A0R2X2N8_9GAMM</name>
<evidence type="ECO:0008006" key="3">
    <source>
        <dbReference type="Google" id="ProtNLM"/>
    </source>
</evidence>
<comment type="caution">
    <text evidence="1">The sequence shown here is derived from an EMBL/GenBank/DDBJ whole genome shotgun (WGS) entry which is preliminary data.</text>
</comment>
<reference evidence="1 2" key="1">
    <citation type="submission" date="2015-10" db="EMBL/GenBank/DDBJ databases">
        <title>Metagenome-Assembled Genomes uncover a global brackish microbiome.</title>
        <authorList>
            <person name="Hugerth L.W."/>
            <person name="Larsson J."/>
            <person name="Alneberg J."/>
            <person name="Lindh M.V."/>
            <person name="Legrand C."/>
            <person name="Pinhassi J."/>
            <person name="Andersson A.F."/>
        </authorList>
    </citation>
    <scope>NUCLEOTIDE SEQUENCE [LARGE SCALE GENOMIC DNA]</scope>
    <source>
        <strain evidence="1">BACL3 MAG-120924-bin41</strain>
    </source>
</reference>
<organism evidence="1 2">
    <name type="scientific">OM182 bacterium BACL3 MAG-120924-bin41</name>
    <dbReference type="NCBI Taxonomy" id="1655632"/>
    <lineage>
        <taxon>Bacteria</taxon>
        <taxon>Pseudomonadati</taxon>
        <taxon>Pseudomonadota</taxon>
        <taxon>Gammaproteobacteria</taxon>
        <taxon>OMG group</taxon>
        <taxon>OM182 clade</taxon>
    </lineage>
</organism>
<evidence type="ECO:0000313" key="2">
    <source>
        <dbReference type="Proteomes" id="UP000052138"/>
    </source>
</evidence>
<sequence length="264" mass="29434">MPAKIVQAPLQEPLVLFTFIAALLFGASALLKPAEKTTLLIDSSEVEARLFLEELNSGEPLSESKRLEITSAYIEEEALVIEAFARGLDNDSRIRSLLAQKMLHVMSAEIIQPSTAQLSDFFSNNLSRYRQLALFDIEEVVLSRDDVRTAQLALAAEPSLGRPLPTLSERDLASIFSAEFAAQVVASHDTPEANNWTGPFLSNRGKHWLRVVTSTPETTPPFDEVAERVRLDWIAAEEEARQRQQVQKLVEQYNIVMSPTSSVR</sequence>
<dbReference type="EMBL" id="LIDJ01000142">
    <property type="protein sequence ID" value="KRP28532.1"/>
    <property type="molecule type" value="Genomic_DNA"/>
</dbReference>
<evidence type="ECO:0000313" key="1">
    <source>
        <dbReference type="EMBL" id="KRP28532.1"/>
    </source>
</evidence>
<dbReference type="AlphaFoldDB" id="A0A0R2X2N8"/>
<dbReference type="Proteomes" id="UP000052138">
    <property type="component" value="Unassembled WGS sequence"/>
</dbReference>
<proteinExistence type="predicted"/>